<dbReference type="PANTHER" id="PTHR34605:SF3">
    <property type="entry name" value="P CELL-TYPE AGGLUTINATION PROTEIN MAP4-LIKE-RELATED"/>
    <property type="match status" value="1"/>
</dbReference>
<sequence length="405" mass="46165">MEIRSIIGTSPREENSIATSSLRPPVRAKYRLQDWESVWSIRNRNARNSALPVEVVALAESAIINSTVDDTKETYAAGLLRFHQYYLRMPADKTLVAGFIGFYMGKVSGSTVNNWLSGLKLWHDLKGAPWCSDEHWIQMARRSAHKEGAHLKRPLRSPVTYRHLLILRRYLDFSIPFHCAVWAVAVITFFACRRLGELTIPSHSKFDIKFHASRATKFKIWTEDGVTCMSFWIPWTKSTRELGTVVTFVARYHLDPEICPVQAVKTHLEVNDKVPDHFSLFAYIDKDGKPKHMVKNNFLQLCFDIWEKEQMRDVLGHSFRIGGAVFLLLAGVPPEMVAKIGGWTSLAFLVYWRRIDEIAAKGIINAFQKAELEKVRTILDNFRKQNGLSLSLVNNAAAGLSFSLE</sequence>
<dbReference type="Gene3D" id="1.10.443.10">
    <property type="entry name" value="Intergrase catalytic core"/>
    <property type="match status" value="1"/>
</dbReference>
<evidence type="ECO:0000313" key="3">
    <source>
        <dbReference type="EMBL" id="THU83975.1"/>
    </source>
</evidence>
<dbReference type="OrthoDB" id="2506773at2759"/>
<dbReference type="InterPro" id="IPR052925">
    <property type="entry name" value="Phage_Integrase-like_Recomb"/>
</dbReference>
<gene>
    <name evidence="3" type="ORF">K435DRAFT_822847</name>
</gene>
<dbReference type="InterPro" id="IPR011010">
    <property type="entry name" value="DNA_brk_join_enz"/>
</dbReference>
<keyword evidence="4" id="KW-1185">Reference proteome</keyword>
<dbReference type="SUPFAM" id="SSF47823">
    <property type="entry name" value="lambda integrase-like, N-terminal domain"/>
    <property type="match status" value="1"/>
</dbReference>
<dbReference type="Proteomes" id="UP000297245">
    <property type="component" value="Unassembled WGS sequence"/>
</dbReference>
<evidence type="ECO:0000313" key="4">
    <source>
        <dbReference type="Proteomes" id="UP000297245"/>
    </source>
</evidence>
<reference evidence="3 4" key="1">
    <citation type="journal article" date="2019" name="Nat. Ecol. Evol.">
        <title>Megaphylogeny resolves global patterns of mushroom evolution.</title>
        <authorList>
            <person name="Varga T."/>
            <person name="Krizsan K."/>
            <person name="Foldi C."/>
            <person name="Dima B."/>
            <person name="Sanchez-Garcia M."/>
            <person name="Sanchez-Ramirez S."/>
            <person name="Szollosi G.J."/>
            <person name="Szarkandi J.G."/>
            <person name="Papp V."/>
            <person name="Albert L."/>
            <person name="Andreopoulos W."/>
            <person name="Angelini C."/>
            <person name="Antonin V."/>
            <person name="Barry K.W."/>
            <person name="Bougher N.L."/>
            <person name="Buchanan P."/>
            <person name="Buyck B."/>
            <person name="Bense V."/>
            <person name="Catcheside P."/>
            <person name="Chovatia M."/>
            <person name="Cooper J."/>
            <person name="Damon W."/>
            <person name="Desjardin D."/>
            <person name="Finy P."/>
            <person name="Geml J."/>
            <person name="Haridas S."/>
            <person name="Hughes K."/>
            <person name="Justo A."/>
            <person name="Karasinski D."/>
            <person name="Kautmanova I."/>
            <person name="Kiss B."/>
            <person name="Kocsube S."/>
            <person name="Kotiranta H."/>
            <person name="LaButti K.M."/>
            <person name="Lechner B.E."/>
            <person name="Liimatainen K."/>
            <person name="Lipzen A."/>
            <person name="Lukacs Z."/>
            <person name="Mihaltcheva S."/>
            <person name="Morgado L.N."/>
            <person name="Niskanen T."/>
            <person name="Noordeloos M.E."/>
            <person name="Ohm R.A."/>
            <person name="Ortiz-Santana B."/>
            <person name="Ovrebo C."/>
            <person name="Racz N."/>
            <person name="Riley R."/>
            <person name="Savchenko A."/>
            <person name="Shiryaev A."/>
            <person name="Soop K."/>
            <person name="Spirin V."/>
            <person name="Szebenyi C."/>
            <person name="Tomsovsky M."/>
            <person name="Tulloss R.E."/>
            <person name="Uehling J."/>
            <person name="Grigoriev I.V."/>
            <person name="Vagvolgyi C."/>
            <person name="Papp T."/>
            <person name="Martin F.M."/>
            <person name="Miettinen O."/>
            <person name="Hibbett D.S."/>
            <person name="Nagy L.G."/>
        </authorList>
    </citation>
    <scope>NUCLEOTIDE SEQUENCE [LARGE SCALE GENOMIC DNA]</scope>
    <source>
        <strain evidence="3 4">CBS 962.96</strain>
    </source>
</reference>
<dbReference type="InterPro" id="IPR013762">
    <property type="entry name" value="Integrase-like_cat_sf"/>
</dbReference>
<evidence type="ECO:0008006" key="5">
    <source>
        <dbReference type="Google" id="ProtNLM"/>
    </source>
</evidence>
<name>A0A4V4HCN3_DENBC</name>
<feature type="region of interest" description="Disordered" evidence="2">
    <location>
        <begin position="1"/>
        <end position="20"/>
    </location>
</feature>
<proteinExistence type="predicted"/>
<dbReference type="GO" id="GO:0015074">
    <property type="term" value="P:DNA integration"/>
    <property type="evidence" value="ECO:0007669"/>
    <property type="project" value="InterPro"/>
</dbReference>
<protein>
    <recommendedName>
        <fullName evidence="5">DNA breaking-rejoining enzyme</fullName>
    </recommendedName>
</protein>
<dbReference type="EMBL" id="ML179631">
    <property type="protein sequence ID" value="THU83975.1"/>
    <property type="molecule type" value="Genomic_DNA"/>
</dbReference>
<dbReference type="PANTHER" id="PTHR34605">
    <property type="entry name" value="PHAGE_INTEGRASE DOMAIN-CONTAINING PROTEIN"/>
    <property type="match status" value="1"/>
</dbReference>
<organism evidence="3 4">
    <name type="scientific">Dendrothele bispora (strain CBS 962.96)</name>
    <dbReference type="NCBI Taxonomy" id="1314807"/>
    <lineage>
        <taxon>Eukaryota</taxon>
        <taxon>Fungi</taxon>
        <taxon>Dikarya</taxon>
        <taxon>Basidiomycota</taxon>
        <taxon>Agaricomycotina</taxon>
        <taxon>Agaricomycetes</taxon>
        <taxon>Agaricomycetidae</taxon>
        <taxon>Agaricales</taxon>
        <taxon>Agaricales incertae sedis</taxon>
        <taxon>Dendrothele</taxon>
    </lineage>
</organism>
<dbReference type="GO" id="GO:0003677">
    <property type="term" value="F:DNA binding"/>
    <property type="evidence" value="ECO:0007669"/>
    <property type="project" value="InterPro"/>
</dbReference>
<evidence type="ECO:0000256" key="2">
    <source>
        <dbReference type="SAM" id="MobiDB-lite"/>
    </source>
</evidence>
<dbReference type="AlphaFoldDB" id="A0A4V4HCN3"/>
<dbReference type="SUPFAM" id="SSF56349">
    <property type="entry name" value="DNA breaking-rejoining enzymes"/>
    <property type="match status" value="1"/>
</dbReference>
<keyword evidence="1" id="KW-0233">DNA recombination</keyword>
<dbReference type="GO" id="GO:0006310">
    <property type="term" value="P:DNA recombination"/>
    <property type="evidence" value="ECO:0007669"/>
    <property type="project" value="UniProtKB-KW"/>
</dbReference>
<evidence type="ECO:0000256" key="1">
    <source>
        <dbReference type="ARBA" id="ARBA00023172"/>
    </source>
</evidence>
<accession>A0A4V4HCN3</accession>